<accession>A0A9W6ZNH6</accession>
<evidence type="ECO:0000256" key="1">
    <source>
        <dbReference type="ARBA" id="ARBA00022723"/>
    </source>
</evidence>
<keyword evidence="2 4" id="KW-0863">Zinc-finger</keyword>
<evidence type="ECO:0000256" key="2">
    <source>
        <dbReference type="ARBA" id="ARBA00022771"/>
    </source>
</evidence>
<name>A0A9W6ZNH6_9STRA</name>
<proteinExistence type="predicted"/>
<comment type="caution">
    <text evidence="6">The sequence shown here is derived from an EMBL/GenBank/DDBJ whole genome shotgun (WGS) entry which is preliminary data.</text>
</comment>
<dbReference type="AlphaFoldDB" id="A0A9W6ZNH6"/>
<dbReference type="Gene3D" id="6.10.140.2220">
    <property type="match status" value="1"/>
</dbReference>
<gene>
    <name evidence="6" type="ORF">TrRE_jg9467</name>
</gene>
<evidence type="ECO:0000313" key="7">
    <source>
        <dbReference type="Proteomes" id="UP001165082"/>
    </source>
</evidence>
<dbReference type="PROSITE" id="PS50865">
    <property type="entry name" value="ZF_MYND_2"/>
    <property type="match status" value="1"/>
</dbReference>
<sequence length="416" mass="46601">MSSGKFREDCRKETSTDHKYFVVNYNERLTEPAIPFNREYECDEYGEQSLAMKNRDPYEKAILNSEDTLTLRNLMDIFIYSAVQLGLDIPSLHYGEDAAAEAKKAVEDGGLNGPKELTWGCRREVLRAVFESGDESVWPRVYEHAKGVAEWVRGDEVEGGYRRDYDPLKQYGDAIELLCKADIMKEFGKGVEHSKTTSKGVYDNNETPAWSYTFCDMGSSGATCLDDPVGEQSVAVYYMGAGFFGARKGVMCDLLVLSYKNYLWTDTGPSGIEGFLLAEDKYTNDKLPQFGTLVEAKDLLILPKSCATCKRYKGDGGGTVKLKNCGGCGGIVYCGRECQAKGWKSHKKDCKARKTKIARLKEVREIFREGLPPIGKDGGAAEQIVMNDLERNYYGDELARRESVLRDYINAPPCDY</sequence>
<feature type="domain" description="MYND-type" evidence="5">
    <location>
        <begin position="306"/>
        <end position="350"/>
    </location>
</feature>
<keyword evidence="3" id="KW-0862">Zinc</keyword>
<evidence type="ECO:0000256" key="4">
    <source>
        <dbReference type="PROSITE-ProRule" id="PRU00134"/>
    </source>
</evidence>
<evidence type="ECO:0000259" key="5">
    <source>
        <dbReference type="PROSITE" id="PS50865"/>
    </source>
</evidence>
<reference evidence="6" key="1">
    <citation type="submission" date="2022-07" db="EMBL/GenBank/DDBJ databases">
        <title>Genome analysis of Parmales, a sister group of diatoms, reveals the evolutionary specialization of diatoms from phago-mixotrophs to photoautotrophs.</title>
        <authorList>
            <person name="Ban H."/>
            <person name="Sato S."/>
            <person name="Yoshikawa S."/>
            <person name="Kazumasa Y."/>
            <person name="Nakamura Y."/>
            <person name="Ichinomiya M."/>
            <person name="Saitoh K."/>
            <person name="Sato N."/>
            <person name="Blanc-Mathieu R."/>
            <person name="Endo H."/>
            <person name="Kuwata A."/>
            <person name="Ogata H."/>
        </authorList>
    </citation>
    <scope>NUCLEOTIDE SEQUENCE</scope>
</reference>
<protein>
    <recommendedName>
        <fullName evidence="5">MYND-type domain-containing protein</fullName>
    </recommendedName>
</protein>
<evidence type="ECO:0000313" key="6">
    <source>
        <dbReference type="EMBL" id="GMH53724.1"/>
    </source>
</evidence>
<organism evidence="6 7">
    <name type="scientific">Triparma retinervis</name>
    <dbReference type="NCBI Taxonomy" id="2557542"/>
    <lineage>
        <taxon>Eukaryota</taxon>
        <taxon>Sar</taxon>
        <taxon>Stramenopiles</taxon>
        <taxon>Ochrophyta</taxon>
        <taxon>Bolidophyceae</taxon>
        <taxon>Parmales</taxon>
        <taxon>Triparmaceae</taxon>
        <taxon>Triparma</taxon>
    </lineage>
</organism>
<dbReference type="GO" id="GO:0008270">
    <property type="term" value="F:zinc ion binding"/>
    <property type="evidence" value="ECO:0007669"/>
    <property type="project" value="UniProtKB-KW"/>
</dbReference>
<dbReference type="InterPro" id="IPR002893">
    <property type="entry name" value="Znf_MYND"/>
</dbReference>
<evidence type="ECO:0000256" key="3">
    <source>
        <dbReference type="ARBA" id="ARBA00022833"/>
    </source>
</evidence>
<keyword evidence="7" id="KW-1185">Reference proteome</keyword>
<dbReference type="PROSITE" id="PS01360">
    <property type="entry name" value="ZF_MYND_1"/>
    <property type="match status" value="1"/>
</dbReference>
<keyword evidence="1" id="KW-0479">Metal-binding</keyword>
<dbReference type="Proteomes" id="UP001165082">
    <property type="component" value="Unassembled WGS sequence"/>
</dbReference>
<dbReference type="OrthoDB" id="188436at2759"/>
<dbReference type="Pfam" id="PF01753">
    <property type="entry name" value="zf-MYND"/>
    <property type="match status" value="1"/>
</dbReference>
<dbReference type="SUPFAM" id="SSF144232">
    <property type="entry name" value="HIT/MYND zinc finger-like"/>
    <property type="match status" value="1"/>
</dbReference>
<dbReference type="EMBL" id="BRXZ01002067">
    <property type="protein sequence ID" value="GMH53724.1"/>
    <property type="molecule type" value="Genomic_DNA"/>
</dbReference>